<dbReference type="UniPathway" id="UPA00219"/>
<dbReference type="GO" id="GO:0008766">
    <property type="term" value="F:UDP-N-acetylmuramoylalanyl-D-glutamyl-2,6-diaminopimelate-D-alanyl-D-alanine ligase activity"/>
    <property type="evidence" value="ECO:0007669"/>
    <property type="project" value="RHEA"/>
</dbReference>
<name>H6Q5A6_WIGGL</name>
<dbReference type="GO" id="GO:0005737">
    <property type="term" value="C:cytoplasm"/>
    <property type="evidence" value="ECO:0007669"/>
    <property type="project" value="UniProtKB-SubCell"/>
</dbReference>
<dbReference type="Pfam" id="PF02875">
    <property type="entry name" value="Mur_ligase_C"/>
    <property type="match status" value="1"/>
</dbReference>
<dbReference type="Pfam" id="PF08245">
    <property type="entry name" value="Mur_ligase_M"/>
    <property type="match status" value="1"/>
</dbReference>
<dbReference type="InterPro" id="IPR051046">
    <property type="entry name" value="MurCDEF_CellWall_CoF430Synth"/>
</dbReference>
<dbReference type="GO" id="GO:0071555">
    <property type="term" value="P:cell wall organization"/>
    <property type="evidence" value="ECO:0007669"/>
    <property type="project" value="UniProtKB-KW"/>
</dbReference>
<sequence>MIPLYLKDISCILNVPYIGKNCKIHTISIDSRTIKKNQKCIFVTIQGKKNNSEIFIHEAIKNGAIAILNTRLLPIDMPQIIVRNTIEALRKIAKWLRNKINVKIVAITGSCGKTSVKEMVFKILNICEKTLATKKNFNNTLGVLLTLLELKKEHKFAVIEVGGSRFNEIQHSSYLIRPNLILINNIVESHLLGFRSLYGVSQAKGEIFSGMLNDSMILLNSDSHNWSLWKNKIKNQSVFWFGLKKCQKNFFHLIDIIQKNLITKIRLNTPTGTLNIKLNTIGNHNISNAIAASILSYLLGVNLCTIAFGLKNFFSFPGRLFPIFLNKNQILFDDSYNANIGSMIAAISVLRKMPGYRVIIIGDMLDLGVNNGIFFHKKLGTVLSQSNIHRVFSIGYMSQYSSYISKKGKHYYDIELLLQDIMQILNQYPITTILAKGSHDTQIYKIVQILIRNTKYASIFI</sequence>
<dbReference type="NCBIfam" id="TIGR01143">
    <property type="entry name" value="murF"/>
    <property type="match status" value="1"/>
</dbReference>
<dbReference type="HOGENOM" id="CLU_031507_4_0_6"/>
<keyword evidence="15" id="KW-1185">Reference proteome</keyword>
<dbReference type="GO" id="GO:0009252">
    <property type="term" value="P:peptidoglycan biosynthetic process"/>
    <property type="evidence" value="ECO:0007669"/>
    <property type="project" value="UniProtKB-UniRule"/>
</dbReference>
<dbReference type="Gene3D" id="3.40.1390.10">
    <property type="entry name" value="MurE/MurF, N-terminal domain"/>
    <property type="match status" value="1"/>
</dbReference>
<dbReference type="AlphaFoldDB" id="H6Q5A6"/>
<comment type="pathway">
    <text evidence="10 11">Cell wall biogenesis; peptidoglycan biosynthesis.</text>
</comment>
<dbReference type="Gene3D" id="3.90.190.20">
    <property type="entry name" value="Mur ligase, C-terminal domain"/>
    <property type="match status" value="1"/>
</dbReference>
<dbReference type="SUPFAM" id="SSF63418">
    <property type="entry name" value="MurE/MurF N-terminal domain"/>
    <property type="match status" value="1"/>
</dbReference>
<feature type="binding site" evidence="10">
    <location>
        <begin position="109"/>
        <end position="115"/>
    </location>
    <ligand>
        <name>ATP</name>
        <dbReference type="ChEBI" id="CHEBI:30616"/>
    </ligand>
</feature>
<dbReference type="GO" id="GO:0051301">
    <property type="term" value="P:cell division"/>
    <property type="evidence" value="ECO:0007669"/>
    <property type="project" value="UniProtKB-KW"/>
</dbReference>
<dbReference type="InterPro" id="IPR036565">
    <property type="entry name" value="Mur-like_cat_sf"/>
</dbReference>
<dbReference type="InterPro" id="IPR004101">
    <property type="entry name" value="Mur_ligase_C"/>
</dbReference>
<evidence type="ECO:0000256" key="11">
    <source>
        <dbReference type="RuleBase" id="RU004136"/>
    </source>
</evidence>
<feature type="domain" description="Mur ligase central" evidence="13">
    <location>
        <begin position="107"/>
        <end position="294"/>
    </location>
</feature>
<proteinExistence type="inferred from homology"/>
<dbReference type="OrthoDB" id="9801978at2"/>
<dbReference type="STRING" id="1142511.WIGMOR_0575"/>
<keyword evidence="7 10" id="KW-0573">Peptidoglycan synthesis</keyword>
<evidence type="ECO:0000259" key="12">
    <source>
        <dbReference type="Pfam" id="PF02875"/>
    </source>
</evidence>
<evidence type="ECO:0000256" key="3">
    <source>
        <dbReference type="ARBA" id="ARBA00022618"/>
    </source>
</evidence>
<dbReference type="Gene3D" id="3.40.1190.10">
    <property type="entry name" value="Mur-like, catalytic domain"/>
    <property type="match status" value="1"/>
</dbReference>
<evidence type="ECO:0000256" key="5">
    <source>
        <dbReference type="ARBA" id="ARBA00022840"/>
    </source>
</evidence>
<evidence type="ECO:0000313" key="15">
    <source>
        <dbReference type="Proteomes" id="UP000009061"/>
    </source>
</evidence>
<dbReference type="RefSeq" id="WP_014354328.1">
    <property type="nucleotide sequence ID" value="NC_016893.1"/>
</dbReference>
<dbReference type="HAMAP" id="MF_02019">
    <property type="entry name" value="MurF"/>
    <property type="match status" value="1"/>
</dbReference>
<protein>
    <recommendedName>
        <fullName evidence="10 11">UDP-N-acetylmuramoyl-tripeptide--D-alanyl-D-alanine ligase</fullName>
        <ecNumber evidence="10 11">6.3.2.10</ecNumber>
    </recommendedName>
    <alternativeName>
        <fullName evidence="10">D-alanyl-D-alanine-adding enzyme</fullName>
    </alternativeName>
</protein>
<evidence type="ECO:0000259" key="13">
    <source>
        <dbReference type="Pfam" id="PF08245"/>
    </source>
</evidence>
<dbReference type="GO" id="GO:0005524">
    <property type="term" value="F:ATP binding"/>
    <property type="evidence" value="ECO:0007669"/>
    <property type="project" value="UniProtKB-UniRule"/>
</dbReference>
<keyword evidence="6 10" id="KW-0133">Cell shape</keyword>
<reference evidence="14 15" key="1">
    <citation type="journal article" date="2012" name="MBio">
        <title>Insight into the transmission biology and species-specific functional capabilities of tsetse (Diptera: glossinidae) obligate symbiont wigglesworthia.</title>
        <authorList>
            <person name="Rio R.V."/>
            <person name="Symula R.E."/>
            <person name="Wang J."/>
            <person name="Lohs C."/>
            <person name="Wu Y.N."/>
            <person name="Snyder A.K."/>
            <person name="Bjornson R.D."/>
            <person name="Oshima K."/>
            <person name="Biehl B.S."/>
            <person name="Perna N.T."/>
            <person name="Hattori M."/>
            <person name="Aksoy S."/>
        </authorList>
    </citation>
    <scope>NUCLEOTIDE SEQUENCE [LARGE SCALE GENOMIC DNA]</scope>
    <source>
        <strain evidence="14">WGM</strain>
    </source>
</reference>
<evidence type="ECO:0000256" key="1">
    <source>
        <dbReference type="ARBA" id="ARBA00022490"/>
    </source>
</evidence>
<keyword evidence="3 10" id="KW-0132">Cell division</keyword>
<gene>
    <name evidence="10 14" type="primary">murF</name>
    <name evidence="14" type="synonym">mra</name>
    <name evidence="14" type="ORF">WIGMOR_0575</name>
</gene>
<comment type="catalytic activity">
    <reaction evidence="10 11">
        <text>D-alanyl-D-alanine + UDP-N-acetyl-alpha-D-muramoyl-L-alanyl-gamma-D-glutamyl-meso-2,6-diaminopimelate + ATP = UDP-N-acetyl-alpha-D-muramoyl-L-alanyl-gamma-D-glutamyl-meso-2,6-diaminopimeloyl-D-alanyl-D-alanine + ADP + phosphate + H(+)</text>
        <dbReference type="Rhea" id="RHEA:28374"/>
        <dbReference type="ChEBI" id="CHEBI:15378"/>
        <dbReference type="ChEBI" id="CHEBI:30616"/>
        <dbReference type="ChEBI" id="CHEBI:43474"/>
        <dbReference type="ChEBI" id="CHEBI:57822"/>
        <dbReference type="ChEBI" id="CHEBI:61386"/>
        <dbReference type="ChEBI" id="CHEBI:83905"/>
        <dbReference type="ChEBI" id="CHEBI:456216"/>
        <dbReference type="EC" id="6.3.2.10"/>
    </reaction>
</comment>
<dbReference type="GO" id="GO:0047480">
    <property type="term" value="F:UDP-N-acetylmuramoyl-tripeptide-D-alanyl-D-alanine ligase activity"/>
    <property type="evidence" value="ECO:0007669"/>
    <property type="project" value="UniProtKB-UniRule"/>
</dbReference>
<comment type="function">
    <text evidence="10 11">Involved in cell wall formation. Catalyzes the final step in the synthesis of UDP-N-acetylmuramoyl-pentapeptide, the precursor of murein.</text>
</comment>
<dbReference type="EC" id="6.3.2.10" evidence="10 11"/>
<keyword evidence="4 10" id="KW-0547">Nucleotide-binding</keyword>
<evidence type="ECO:0000313" key="14">
    <source>
        <dbReference type="EMBL" id="AFA41389.1"/>
    </source>
</evidence>
<evidence type="ECO:0000256" key="8">
    <source>
        <dbReference type="ARBA" id="ARBA00023306"/>
    </source>
</evidence>
<dbReference type="InterPro" id="IPR005863">
    <property type="entry name" value="UDP-N-AcMur_synth"/>
</dbReference>
<keyword evidence="2 10" id="KW-0436">Ligase</keyword>
<organism evidence="14 15">
    <name type="scientific">Wigglesworthia glossinidia endosymbiont of Glossina morsitans morsitans</name>
    <name type="common">Yale colony</name>
    <dbReference type="NCBI Taxonomy" id="1142511"/>
    <lineage>
        <taxon>Bacteria</taxon>
        <taxon>Pseudomonadati</taxon>
        <taxon>Pseudomonadota</taxon>
        <taxon>Gammaproteobacteria</taxon>
        <taxon>Enterobacterales</taxon>
        <taxon>Erwiniaceae</taxon>
        <taxon>Wigglesworthia</taxon>
    </lineage>
</organism>
<evidence type="ECO:0000256" key="6">
    <source>
        <dbReference type="ARBA" id="ARBA00022960"/>
    </source>
</evidence>
<evidence type="ECO:0000256" key="2">
    <source>
        <dbReference type="ARBA" id="ARBA00022598"/>
    </source>
</evidence>
<evidence type="ECO:0000256" key="10">
    <source>
        <dbReference type="HAMAP-Rule" id="MF_02019"/>
    </source>
</evidence>
<evidence type="ECO:0000256" key="9">
    <source>
        <dbReference type="ARBA" id="ARBA00023316"/>
    </source>
</evidence>
<dbReference type="SUPFAM" id="SSF53244">
    <property type="entry name" value="MurD-like peptide ligases, peptide-binding domain"/>
    <property type="match status" value="1"/>
</dbReference>
<comment type="similarity">
    <text evidence="10">Belongs to the MurCDEF family. MurF subfamily.</text>
</comment>
<evidence type="ECO:0000256" key="4">
    <source>
        <dbReference type="ARBA" id="ARBA00022741"/>
    </source>
</evidence>
<dbReference type="eggNOG" id="COG0770">
    <property type="taxonomic scope" value="Bacteria"/>
</dbReference>
<keyword evidence="1 10" id="KW-0963">Cytoplasm</keyword>
<evidence type="ECO:0000256" key="7">
    <source>
        <dbReference type="ARBA" id="ARBA00022984"/>
    </source>
</evidence>
<dbReference type="PANTHER" id="PTHR43024">
    <property type="entry name" value="UDP-N-ACETYLMURAMOYL-TRIPEPTIDE--D-ALANYL-D-ALANINE LIGASE"/>
    <property type="match status" value="1"/>
</dbReference>
<dbReference type="Proteomes" id="UP000009061">
    <property type="component" value="Chromosome"/>
</dbReference>
<keyword evidence="9 10" id="KW-0961">Cell wall biogenesis/degradation</keyword>
<feature type="domain" description="Mur ligase C-terminal" evidence="12">
    <location>
        <begin position="327"/>
        <end position="420"/>
    </location>
</feature>
<keyword evidence="8 10" id="KW-0131">Cell cycle</keyword>
<keyword evidence="5 10" id="KW-0067">ATP-binding</keyword>
<dbReference type="InterPro" id="IPR013221">
    <property type="entry name" value="Mur_ligase_cen"/>
</dbReference>
<dbReference type="GO" id="GO:0008360">
    <property type="term" value="P:regulation of cell shape"/>
    <property type="evidence" value="ECO:0007669"/>
    <property type="project" value="UniProtKB-KW"/>
</dbReference>
<comment type="subcellular location">
    <subcellularLocation>
        <location evidence="10 11">Cytoplasm</location>
    </subcellularLocation>
</comment>
<dbReference type="InterPro" id="IPR036615">
    <property type="entry name" value="Mur_ligase_C_dom_sf"/>
</dbReference>
<dbReference type="EMBL" id="CP003315">
    <property type="protein sequence ID" value="AFA41389.1"/>
    <property type="molecule type" value="Genomic_DNA"/>
</dbReference>
<dbReference type="KEGG" id="wgl:WIGMOR_0575"/>
<dbReference type="PANTHER" id="PTHR43024:SF1">
    <property type="entry name" value="UDP-N-ACETYLMURAMOYL-TRIPEPTIDE--D-ALANYL-D-ALANINE LIGASE"/>
    <property type="match status" value="1"/>
</dbReference>
<accession>H6Q5A6</accession>
<dbReference type="InterPro" id="IPR035911">
    <property type="entry name" value="MurE/MurF_N"/>
</dbReference>
<dbReference type="SUPFAM" id="SSF53623">
    <property type="entry name" value="MurD-like peptide ligases, catalytic domain"/>
    <property type="match status" value="1"/>
</dbReference>